<sequence length="420" mass="47667">MHLIIEEYRNEQSATQPPEPIVVPFMRHSRECVVSAIMEFISYNFIMDSPPKYRDSEGDMVLLETREAFEAAFDDIMQTPLKLFVVHVDGFYNFGLPKKQDIEMFAAEQASSSFNAYSRDGMGTVLMDQILREIKQEVNKQILCHPVINKLAQFMAKFEEQKTYGACCSEQKSTQMFSADMCDATVGSSSLAVFESQRSSKIASEEDDFAAFQLVDESPVWDVKAIYERKTMPLTKWENPSSSDLVKTVREGEGIFSKRWVLRRLAYRRWENVSVISETIPDMLEIYRSKTAVTNLPGTGQVVDFTVWVKCSATTGYFCASWRLHKMNENGGNSIPEGPKLVFEIFVNPFTDEKLAIGRSAFSKELDSFSYYTAVREEEQTIDDTRELEELTSSGSISASDYEVIDGGDALDDSKAKCRK</sequence>
<dbReference type="Proteomes" id="UP000093561">
    <property type="component" value="Unassembled WGS sequence"/>
</dbReference>
<reference evidence="1" key="2">
    <citation type="journal article" date="2016" name="Mol. Ecol.">
        <title>Population genomics of the filarial nematode parasite Wuchereria bancrofti from mosquitoes.</title>
        <authorList>
            <person name="Small S.T."/>
            <person name="Reimer L.J."/>
            <person name="Tisch D.J."/>
            <person name="King C.L."/>
            <person name="Christensen B.M."/>
            <person name="Siba P.M."/>
            <person name="Kazura J.W."/>
            <person name="Serre D."/>
            <person name="Zimmerman P.A."/>
        </authorList>
    </citation>
    <scope>NUCLEOTIDE SEQUENCE</scope>
    <source>
        <strain evidence="1">pt0022</strain>
    </source>
</reference>
<dbReference type="AlphaFoldDB" id="A0AAF5RWG0"/>
<accession>A0AAF5RWG0</accession>
<organism evidence="1 2">
    <name type="scientific">Wuchereria bancrofti</name>
    <dbReference type="NCBI Taxonomy" id="6293"/>
    <lineage>
        <taxon>Eukaryota</taxon>
        <taxon>Metazoa</taxon>
        <taxon>Ecdysozoa</taxon>
        <taxon>Nematoda</taxon>
        <taxon>Chromadorea</taxon>
        <taxon>Rhabditida</taxon>
        <taxon>Spirurina</taxon>
        <taxon>Spiruromorpha</taxon>
        <taxon>Filarioidea</taxon>
        <taxon>Onchocercidae</taxon>
        <taxon>Wuchereria</taxon>
    </lineage>
</organism>
<reference evidence="1" key="1">
    <citation type="submission" date="2015-03" db="EMBL/GenBank/DDBJ databases">
        <title>Wuchereria bancrofti Genome Sequencing Papua New Guinea Strain.</title>
        <authorList>
            <person name="Small S.T."/>
            <person name="Serre D."/>
            <person name="Zimmerman P.A."/>
        </authorList>
    </citation>
    <scope>NUCLEOTIDE SEQUENCE [LARGE SCALE GENOMIC DNA]</scope>
    <source>
        <strain evidence="1">pt0022</strain>
    </source>
</reference>
<evidence type="ECO:0000313" key="1">
    <source>
        <dbReference type="Proteomes" id="UP000093561"/>
    </source>
</evidence>
<proteinExistence type="predicted"/>
<name>A0AAF5RWG0_WUCBA</name>
<protein>
    <submittedName>
        <fullName evidence="2">Next to BRCA1 central domain-containing protein</fullName>
    </submittedName>
</protein>
<evidence type="ECO:0000313" key="2">
    <source>
        <dbReference type="WBParaSite" id="mrna-Wban_07476"/>
    </source>
</evidence>
<reference evidence="2" key="3">
    <citation type="submission" date="2024-02" db="UniProtKB">
        <authorList>
            <consortium name="WormBaseParasite"/>
        </authorList>
    </citation>
    <scope>IDENTIFICATION</scope>
    <source>
        <strain evidence="2">pt0022</strain>
    </source>
</reference>
<dbReference type="WBParaSite" id="mrna-Wban_07476">
    <property type="protein sequence ID" value="mrna-Wban_07476"/>
    <property type="gene ID" value="Wban_07476"/>
</dbReference>